<evidence type="ECO:0000313" key="3">
    <source>
        <dbReference type="Proteomes" id="UP001597118"/>
    </source>
</evidence>
<dbReference type="Proteomes" id="UP001597118">
    <property type="component" value="Unassembled WGS sequence"/>
</dbReference>
<evidence type="ECO:0000256" key="1">
    <source>
        <dbReference type="SAM" id="SignalP"/>
    </source>
</evidence>
<reference evidence="3" key="1">
    <citation type="journal article" date="2019" name="Int. J. Syst. Evol. Microbiol.">
        <title>The Global Catalogue of Microorganisms (GCM) 10K type strain sequencing project: providing services to taxonomists for standard genome sequencing and annotation.</title>
        <authorList>
            <consortium name="The Broad Institute Genomics Platform"/>
            <consortium name="The Broad Institute Genome Sequencing Center for Infectious Disease"/>
            <person name="Wu L."/>
            <person name="Ma J."/>
        </authorList>
    </citation>
    <scope>NUCLEOTIDE SEQUENCE [LARGE SCALE GENOMIC DNA]</scope>
    <source>
        <strain evidence="3">CCUG 53762</strain>
    </source>
</reference>
<dbReference type="InterPro" id="IPR013783">
    <property type="entry name" value="Ig-like_fold"/>
</dbReference>
<keyword evidence="1" id="KW-0732">Signal</keyword>
<gene>
    <name evidence="2" type="ORF">ACFSAH_00565</name>
</gene>
<keyword evidence="3" id="KW-1185">Reference proteome</keyword>
<evidence type="ECO:0000313" key="2">
    <source>
        <dbReference type="EMBL" id="MFD1628344.1"/>
    </source>
</evidence>
<feature type="chain" id="PRO_5046558460" description="Por secretion system C-terminal sorting domain-containing protein" evidence="1">
    <location>
        <begin position="26"/>
        <end position="411"/>
    </location>
</feature>
<dbReference type="EMBL" id="JBHUDG010000001">
    <property type="protein sequence ID" value="MFD1628344.1"/>
    <property type="molecule type" value="Genomic_DNA"/>
</dbReference>
<accession>A0ABW4I8J4</accession>
<name>A0ABW4I8J4_9SPHI</name>
<protein>
    <recommendedName>
        <fullName evidence="4">Por secretion system C-terminal sorting domain-containing protein</fullName>
    </recommendedName>
</protein>
<organism evidence="2 3">
    <name type="scientific">Pseudopedobacter beijingensis</name>
    <dbReference type="NCBI Taxonomy" id="1207056"/>
    <lineage>
        <taxon>Bacteria</taxon>
        <taxon>Pseudomonadati</taxon>
        <taxon>Bacteroidota</taxon>
        <taxon>Sphingobacteriia</taxon>
        <taxon>Sphingobacteriales</taxon>
        <taxon>Sphingobacteriaceae</taxon>
        <taxon>Pseudopedobacter</taxon>
    </lineage>
</organism>
<feature type="signal peptide" evidence="1">
    <location>
        <begin position="1"/>
        <end position="25"/>
    </location>
</feature>
<comment type="caution">
    <text evidence="2">The sequence shown here is derived from an EMBL/GenBank/DDBJ whole genome shotgun (WGS) entry which is preliminary data.</text>
</comment>
<sequence length="411" mass="45170">MRKVYFFKKRVFAFVLLMFAGNLNAQELLGWYFNAADGNTATTGQESSIAARIVDPNIVASTLIRGEGLNINATSYSRSFMSLFPQNAATTRTASITANTYVQFTLQPKTGYKASLTTLTSKLRTGSTSISFGYQWAYSTDGFVTAPKWLGANLIVKETIESGNLGVFVPDVDLSTVADLQNISPDKIITFRLYIWGTQTADRTFTIGQSANITTPDVVLSVSGATTTLPVTMLSFTGDHTLQGNQINWETASEKNSDYFEIFRSAENNAFVSIGTKKAQGNASTRSVYTFTDRNAPERTIYYKLKQVDIDGNSVEYGPIAINSAIQSGKDITVSFNEATNELLISVANENQKDNGVLMVSDIYGRKLQNQRITSDNGQYQAKLTCNLDEGKIYLIALKTGKHHSLIKFAR</sequence>
<dbReference type="Gene3D" id="2.60.40.10">
    <property type="entry name" value="Immunoglobulins"/>
    <property type="match status" value="1"/>
</dbReference>
<proteinExistence type="predicted"/>
<evidence type="ECO:0008006" key="4">
    <source>
        <dbReference type="Google" id="ProtNLM"/>
    </source>
</evidence>
<dbReference type="RefSeq" id="WP_379660731.1">
    <property type="nucleotide sequence ID" value="NZ_JBHUDG010000001.1"/>
</dbReference>